<evidence type="ECO:0000256" key="2">
    <source>
        <dbReference type="SAM" id="MobiDB-lite"/>
    </source>
</evidence>
<dbReference type="PANTHER" id="PTHR34978:SF3">
    <property type="entry name" value="SLR0241 PROTEIN"/>
    <property type="match status" value="1"/>
</dbReference>
<proteinExistence type="predicted"/>
<evidence type="ECO:0000313" key="5">
    <source>
        <dbReference type="EMBL" id="APY01372.1"/>
    </source>
</evidence>
<feature type="transmembrane region" description="Helical" evidence="3">
    <location>
        <begin position="91"/>
        <end position="117"/>
    </location>
</feature>
<dbReference type="Pfam" id="PF05569">
    <property type="entry name" value="Peptidase_M56"/>
    <property type="match status" value="1"/>
</dbReference>
<feature type="transmembrane region" description="Helical" evidence="3">
    <location>
        <begin position="266"/>
        <end position="284"/>
    </location>
</feature>
<keyword evidence="3" id="KW-0812">Transmembrane</keyword>
<dbReference type="AlphaFoldDB" id="A0AAC9PWZ9"/>
<evidence type="ECO:0000256" key="3">
    <source>
        <dbReference type="SAM" id="Phobius"/>
    </source>
</evidence>
<feature type="compositionally biased region" description="Pro residues" evidence="2">
    <location>
        <begin position="495"/>
        <end position="507"/>
    </location>
</feature>
<organism evidence="5 6">
    <name type="scientific">Lacinutrix venerupis</name>
    <dbReference type="NCBI Taxonomy" id="1486034"/>
    <lineage>
        <taxon>Bacteria</taxon>
        <taxon>Pseudomonadati</taxon>
        <taxon>Bacteroidota</taxon>
        <taxon>Flavobacteriia</taxon>
        <taxon>Flavobacteriales</taxon>
        <taxon>Flavobacteriaceae</taxon>
        <taxon>Lacinutrix</taxon>
    </lineage>
</organism>
<dbReference type="PANTHER" id="PTHR34978">
    <property type="entry name" value="POSSIBLE SENSOR-TRANSDUCER PROTEIN BLAR"/>
    <property type="match status" value="1"/>
</dbReference>
<keyword evidence="6" id="KW-1185">Reference proteome</keyword>
<keyword evidence="3" id="KW-1133">Transmembrane helix</keyword>
<dbReference type="Proteomes" id="UP000187506">
    <property type="component" value="Chromosome"/>
</dbReference>
<dbReference type="KEGG" id="lvn:BWR22_14035"/>
<evidence type="ECO:0000256" key="1">
    <source>
        <dbReference type="SAM" id="Coils"/>
    </source>
</evidence>
<dbReference type="EMBL" id="CP019352">
    <property type="protein sequence ID" value="APY01372.1"/>
    <property type="molecule type" value="Genomic_DNA"/>
</dbReference>
<dbReference type="CDD" id="cd07341">
    <property type="entry name" value="M56_BlaR1_MecR1_like"/>
    <property type="match status" value="1"/>
</dbReference>
<gene>
    <name evidence="5" type="ORF">BWR22_14035</name>
</gene>
<dbReference type="InterPro" id="IPR008756">
    <property type="entry name" value="Peptidase_M56"/>
</dbReference>
<reference evidence="5 6" key="1">
    <citation type="submission" date="2017-01" db="EMBL/GenBank/DDBJ databases">
        <title>Complete genome of Lacinutrix venerupis DOK2-8 isolated from seawater in Dokdo.</title>
        <authorList>
            <person name="Chi W.-J."/>
            <person name="Kim J.H."/>
        </authorList>
    </citation>
    <scope>NUCLEOTIDE SEQUENCE [LARGE SCALE GENOMIC DNA]</scope>
    <source>
        <strain evidence="5 6">DOK2-8</strain>
    </source>
</reference>
<protein>
    <recommendedName>
        <fullName evidence="4">Peptidase M56 domain-containing protein</fullName>
    </recommendedName>
</protein>
<dbReference type="InterPro" id="IPR052173">
    <property type="entry name" value="Beta-lactam_resp_regulator"/>
</dbReference>
<feature type="transmembrane region" description="Helical" evidence="3">
    <location>
        <begin position="34"/>
        <end position="55"/>
    </location>
</feature>
<feature type="transmembrane region" description="Helical" evidence="3">
    <location>
        <begin position="129"/>
        <end position="150"/>
    </location>
</feature>
<feature type="domain" description="Peptidase M56" evidence="4">
    <location>
        <begin position="154"/>
        <end position="255"/>
    </location>
</feature>
<feature type="transmembrane region" description="Helical" evidence="3">
    <location>
        <begin position="6"/>
        <end position="22"/>
    </location>
</feature>
<dbReference type="RefSeq" id="WP_076734274.1">
    <property type="nucleotide sequence ID" value="NZ_CP019352.1"/>
</dbReference>
<name>A0AAC9PWZ9_9FLAO</name>
<evidence type="ECO:0000259" key="4">
    <source>
        <dbReference type="Pfam" id="PF05569"/>
    </source>
</evidence>
<accession>A0AAC9PWZ9</accession>
<sequence>MEILILKSAACLAILLAFYKLFLERLTIHTFKRFYLLGAVIISTVIPFITFIEYVEPQFNVPYFEVDHSAPINLVVEQEHLPIESTNYLPIILWSIYGLGTLLFLAKFCINLIGIISKINKNEKQKSDNYISVLLHDFIVPHTFFSYIFLNKTKFEAKAIPQEVLLHEQTHAKQKHTLDILFIELLQVVFWFNPLLYFLKKDIKLNHEFLADEAVLKQGIDSSTYQETLLQFTSTANEIPLAHAINYSLIKKRFTIMKTQTSKKAVWLRSLLLFPVLAGLLFSFSGREQVEKEVVPAMVFPEEKKDQQNNPLTDVKEELQKLGDYKINYTARSITVKVLSQGNYEIDGIKATKNTFKNVINQLHQDITKEIRDKVINIHINSPKDISDKEVWFIFNAVQDYGYHRIVAYNQEIIRSKNNTPFALDNVSNNNANYSAKKSQKEATPEQVAEYNKLAKYYNAKLKVNTIVKLKDFNRITELYNLMSDAQKKNAEPFPNFPPPPAPPAPPKVKKGEPSTLPPPAPPAPPIGRELERNTAFINVNGTTLFKVDINGDVKYYNRNGYIVDSNGKVLSKSQVDGSKVIPGQKITKVYQKGKIVAEFKKTWKDDDKFNIPEPPKPISPKEHIKNMDSKEASFFYNGDAVTKEQALELVENNNKINISTQTKNGESTVHLSTKPITIVNGKRISDSQKNRDKAIAKRRALTEERKNAMREKSEAIRQKTIARRQQLLAAREARQSRPLSQQFQGMEANGGEFFYEGEKITEAKAIELIEANPKLNVSMHNNNGKSTVHLSKKGIKTVNGKLVKTEN</sequence>
<keyword evidence="3" id="KW-0472">Membrane</keyword>
<feature type="compositionally biased region" description="Pro residues" evidence="2">
    <location>
        <begin position="516"/>
        <end position="526"/>
    </location>
</feature>
<evidence type="ECO:0000313" key="6">
    <source>
        <dbReference type="Proteomes" id="UP000187506"/>
    </source>
</evidence>
<keyword evidence="1" id="KW-0175">Coiled coil</keyword>
<feature type="coiled-coil region" evidence="1">
    <location>
        <begin position="685"/>
        <end position="726"/>
    </location>
</feature>
<feature type="transmembrane region" description="Helical" evidence="3">
    <location>
        <begin position="180"/>
        <end position="199"/>
    </location>
</feature>
<feature type="region of interest" description="Disordered" evidence="2">
    <location>
        <begin position="490"/>
        <end position="527"/>
    </location>
</feature>